<proteinExistence type="predicted"/>
<dbReference type="SUPFAM" id="SSF53850">
    <property type="entry name" value="Periplasmic binding protein-like II"/>
    <property type="match status" value="1"/>
</dbReference>
<name>A0ABW9YAW1_9GAMM</name>
<comment type="caution">
    <text evidence="2">The sequence shown here is derived from an EMBL/GenBank/DDBJ whole genome shotgun (WGS) entry which is preliminary data.</text>
</comment>
<dbReference type="Pfam" id="PF12974">
    <property type="entry name" value="Phosphonate-bd"/>
    <property type="match status" value="1"/>
</dbReference>
<keyword evidence="1" id="KW-0732">Signal</keyword>
<dbReference type="PANTHER" id="PTHR35841">
    <property type="entry name" value="PHOSPHONATES-BINDING PERIPLASMIC PROTEIN"/>
    <property type="match status" value="1"/>
</dbReference>
<evidence type="ECO:0000313" key="3">
    <source>
        <dbReference type="Proteomes" id="UP000738517"/>
    </source>
</evidence>
<protein>
    <submittedName>
        <fullName evidence="2">Phosphonate ABC transporter substrate-binding protein</fullName>
    </submittedName>
</protein>
<dbReference type="Proteomes" id="UP000738517">
    <property type="component" value="Unassembled WGS sequence"/>
</dbReference>
<dbReference type="EMBL" id="RSEJ01000001">
    <property type="protein sequence ID" value="NBI50978.1"/>
    <property type="molecule type" value="Genomic_DNA"/>
</dbReference>
<evidence type="ECO:0000256" key="1">
    <source>
        <dbReference type="SAM" id="SignalP"/>
    </source>
</evidence>
<organism evidence="2 3">
    <name type="scientific">Photobacterium alginatilyticum</name>
    <dbReference type="NCBI Taxonomy" id="1775171"/>
    <lineage>
        <taxon>Bacteria</taxon>
        <taxon>Pseudomonadati</taxon>
        <taxon>Pseudomonadota</taxon>
        <taxon>Gammaproteobacteria</taxon>
        <taxon>Vibrionales</taxon>
        <taxon>Vibrionaceae</taxon>
        <taxon>Photobacterium</taxon>
    </lineage>
</organism>
<sequence>MKKAHSLLIALAFISFPALSDIQLAFGVYTSDKATAMVKQFRPVLNALEAKMTAKLKEPVQIRMQISKDYQQGLSNLVEGRVDFSRFGPSSYILAKQNNPDIKILAVESNNGGKTFNGVICVHNDSHIHSATDLAGKSFAFGDENSTIGRYLSQSYLADHNITASTLDSYSYLGRHDKVGAAVGSEQYDAGALKESTFNKLVNKGAPLRAIARFENVTKPWIASSTLEPKIAVSLKESLLELADPKALKALKKNGFLPGNDSDYERIRLAMADNRFFSESGD</sequence>
<dbReference type="RefSeq" id="WP_160648129.1">
    <property type="nucleotide sequence ID" value="NZ_RSEJ01000001.1"/>
</dbReference>
<gene>
    <name evidence="2" type="ORF">EIZ48_00100</name>
</gene>
<dbReference type="Gene3D" id="3.40.190.10">
    <property type="entry name" value="Periplasmic binding protein-like II"/>
    <property type="match status" value="2"/>
</dbReference>
<reference evidence="2 3" key="1">
    <citation type="journal article" date="2017" name="Int. J. Syst. Evol. Microbiol.">
        <title>Photobacterium alginatilyticum sp. nov., a marine bacterium isolated from bottom seawater.</title>
        <authorList>
            <person name="Wang X."/>
            <person name="Wang Y."/>
            <person name="Yang X."/>
            <person name="Sun H."/>
            <person name="Li B."/>
            <person name="Zhang X.H."/>
        </authorList>
    </citation>
    <scope>NUCLEOTIDE SEQUENCE [LARGE SCALE GENOMIC DNA]</scope>
    <source>
        <strain evidence="2 3">P03D4</strain>
    </source>
</reference>
<feature type="signal peptide" evidence="1">
    <location>
        <begin position="1"/>
        <end position="20"/>
    </location>
</feature>
<feature type="chain" id="PRO_5046481975" evidence="1">
    <location>
        <begin position="21"/>
        <end position="282"/>
    </location>
</feature>
<keyword evidence="3" id="KW-1185">Reference proteome</keyword>
<accession>A0ABW9YAW1</accession>
<dbReference type="PANTHER" id="PTHR35841:SF1">
    <property type="entry name" value="PHOSPHONATES-BINDING PERIPLASMIC PROTEIN"/>
    <property type="match status" value="1"/>
</dbReference>
<evidence type="ECO:0000313" key="2">
    <source>
        <dbReference type="EMBL" id="NBI50978.1"/>
    </source>
</evidence>